<keyword evidence="1" id="KW-0539">Nucleus</keyword>
<protein>
    <submittedName>
        <fullName evidence="3">C6 zinc finger domain-containing protein</fullName>
    </submittedName>
</protein>
<evidence type="ECO:0000259" key="2">
    <source>
        <dbReference type="PROSITE" id="PS50048"/>
    </source>
</evidence>
<dbReference type="GO" id="GO:0005634">
    <property type="term" value="C:nucleus"/>
    <property type="evidence" value="ECO:0007669"/>
    <property type="project" value="TreeGrafter"/>
</dbReference>
<dbReference type="PROSITE" id="PS00463">
    <property type="entry name" value="ZN2_CY6_FUNGAL_1"/>
    <property type="match status" value="1"/>
</dbReference>
<dbReference type="Pfam" id="PF00172">
    <property type="entry name" value="Zn_clus"/>
    <property type="match status" value="1"/>
</dbReference>
<dbReference type="PANTHER" id="PTHR37534:SF43">
    <property type="entry name" value="FINGER DOMAIN PROTEIN, PUTATIVE (AFU_ORTHOLOGUE AFUA_1G01850)-RELATED"/>
    <property type="match status" value="1"/>
</dbReference>
<dbReference type="GO" id="GO:0008270">
    <property type="term" value="F:zinc ion binding"/>
    <property type="evidence" value="ECO:0007669"/>
    <property type="project" value="InterPro"/>
</dbReference>
<reference evidence="3 4" key="1">
    <citation type="journal article" date="2016" name="Genome Biol. Evol.">
        <title>Divergent and convergent evolution of fungal pathogenicity.</title>
        <authorList>
            <person name="Shang Y."/>
            <person name="Xiao G."/>
            <person name="Zheng P."/>
            <person name="Cen K."/>
            <person name="Zhan S."/>
            <person name="Wang C."/>
        </authorList>
    </citation>
    <scope>NUCLEOTIDE SEQUENCE [LARGE SCALE GENOMIC DNA]</scope>
    <source>
        <strain evidence="3 4">RCEF 4871</strain>
    </source>
</reference>
<evidence type="ECO:0000256" key="1">
    <source>
        <dbReference type="ARBA" id="ARBA00023242"/>
    </source>
</evidence>
<accession>A0A167I3S4</accession>
<dbReference type="Gene3D" id="4.10.240.10">
    <property type="entry name" value="Zn(2)-C6 fungal-type DNA-binding domain"/>
    <property type="match status" value="1"/>
</dbReference>
<dbReference type="PANTHER" id="PTHR37534">
    <property type="entry name" value="TRANSCRIPTIONAL ACTIVATOR PROTEIN UGA3"/>
    <property type="match status" value="1"/>
</dbReference>
<dbReference type="EMBL" id="AZHC01000004">
    <property type="protein sequence ID" value="OAA48639.1"/>
    <property type="molecule type" value="Genomic_DNA"/>
</dbReference>
<evidence type="ECO:0000313" key="4">
    <source>
        <dbReference type="Proteomes" id="UP000243498"/>
    </source>
</evidence>
<dbReference type="GO" id="GO:0000981">
    <property type="term" value="F:DNA-binding transcription factor activity, RNA polymerase II-specific"/>
    <property type="evidence" value="ECO:0007669"/>
    <property type="project" value="InterPro"/>
</dbReference>
<name>A0A167I3S4_METRR</name>
<sequence>MPRQKKTKSREPKKRSRKGCWPCKARKVKCGEEHPACMNCQKSGEVCDYSVRLNWSSRYATKSFVEEEDNYDNSRPSYKPIQLRPHELSVEINQASDGSVQALGGAESHTDRAVVFVDESHELLNSFGLSEGNNAKRRLEHSPATAWSGDIVGRSNWAALPSLESPDSCISGNGGSDNSPSHSGHMWEGPRVYGLHETPSNLEVFPCGDGTFYGYDSGIVDEDLLESDDANTVVLLSPAAHNSAHGVVDLGEEAVYGQRRVRSSGLNQSYYENLVPVVIPWALEPLPDM</sequence>
<dbReference type="SUPFAM" id="SSF57701">
    <property type="entry name" value="Zn2/Cys6 DNA-binding domain"/>
    <property type="match status" value="1"/>
</dbReference>
<dbReference type="Proteomes" id="UP000243498">
    <property type="component" value="Unassembled WGS sequence"/>
</dbReference>
<dbReference type="OrthoDB" id="4961436at2759"/>
<comment type="caution">
    <text evidence="3">The sequence shown here is derived from an EMBL/GenBank/DDBJ whole genome shotgun (WGS) entry which is preliminary data.</text>
</comment>
<proteinExistence type="predicted"/>
<dbReference type="GO" id="GO:0000976">
    <property type="term" value="F:transcription cis-regulatory region binding"/>
    <property type="evidence" value="ECO:0007669"/>
    <property type="project" value="TreeGrafter"/>
</dbReference>
<dbReference type="AlphaFoldDB" id="A0A167I3S4"/>
<dbReference type="SMART" id="SM00066">
    <property type="entry name" value="GAL4"/>
    <property type="match status" value="1"/>
</dbReference>
<gene>
    <name evidence="3" type="ORF">NOR_01889</name>
</gene>
<dbReference type="GO" id="GO:0045944">
    <property type="term" value="P:positive regulation of transcription by RNA polymerase II"/>
    <property type="evidence" value="ECO:0007669"/>
    <property type="project" value="TreeGrafter"/>
</dbReference>
<feature type="domain" description="Zn(2)-C6 fungal-type" evidence="2">
    <location>
        <begin position="19"/>
        <end position="49"/>
    </location>
</feature>
<keyword evidence="4" id="KW-1185">Reference proteome</keyword>
<evidence type="ECO:0000313" key="3">
    <source>
        <dbReference type="EMBL" id="OAA48639.1"/>
    </source>
</evidence>
<dbReference type="CDD" id="cd00067">
    <property type="entry name" value="GAL4"/>
    <property type="match status" value="1"/>
</dbReference>
<dbReference type="InterPro" id="IPR001138">
    <property type="entry name" value="Zn2Cys6_DnaBD"/>
</dbReference>
<organism evidence="3 4">
    <name type="scientific">Metarhizium rileyi (strain RCEF 4871)</name>
    <name type="common">Nomuraea rileyi</name>
    <dbReference type="NCBI Taxonomy" id="1649241"/>
    <lineage>
        <taxon>Eukaryota</taxon>
        <taxon>Fungi</taxon>
        <taxon>Dikarya</taxon>
        <taxon>Ascomycota</taxon>
        <taxon>Pezizomycotina</taxon>
        <taxon>Sordariomycetes</taxon>
        <taxon>Hypocreomycetidae</taxon>
        <taxon>Hypocreales</taxon>
        <taxon>Clavicipitaceae</taxon>
        <taxon>Metarhizium</taxon>
    </lineage>
</organism>
<dbReference type="PROSITE" id="PS50048">
    <property type="entry name" value="ZN2_CY6_FUNGAL_2"/>
    <property type="match status" value="1"/>
</dbReference>
<dbReference type="InterPro" id="IPR036864">
    <property type="entry name" value="Zn2-C6_fun-type_DNA-bd_sf"/>
</dbReference>